<keyword evidence="1" id="KW-0472">Membrane</keyword>
<gene>
    <name evidence="2" type="ORF">RXV94_05280</name>
</gene>
<dbReference type="EMBL" id="JAWHTF010000002">
    <property type="protein sequence ID" value="MDU8885566.1"/>
    <property type="molecule type" value="Genomic_DNA"/>
</dbReference>
<evidence type="ECO:0008006" key="4">
    <source>
        <dbReference type="Google" id="ProtNLM"/>
    </source>
</evidence>
<sequence>MINKTDKYLDKLVNKMMKDVSLETPSENFEANLMAKVFDLSTQKTIAYKPLISKSVWILLSFGFIVFMSYLVFGITWQDSESLITINFDYLFNNKLTQMLVGIKLSNTFTYAILSLALMCLIQITVLKNYYDKRLV</sequence>
<evidence type="ECO:0000313" key="3">
    <source>
        <dbReference type="Proteomes" id="UP001268651"/>
    </source>
</evidence>
<keyword evidence="1" id="KW-0812">Transmembrane</keyword>
<protein>
    <recommendedName>
        <fullName evidence="4">DUF3667 domain-containing protein</fullName>
    </recommendedName>
</protein>
<organism evidence="2 3">
    <name type="scientific">Gilvirhabdus luticola</name>
    <dbReference type="NCBI Taxonomy" id="3079858"/>
    <lineage>
        <taxon>Bacteria</taxon>
        <taxon>Pseudomonadati</taxon>
        <taxon>Bacteroidota</taxon>
        <taxon>Flavobacteriia</taxon>
        <taxon>Flavobacteriales</taxon>
        <taxon>Flavobacteriaceae</taxon>
        <taxon>Gilvirhabdus</taxon>
    </lineage>
</organism>
<evidence type="ECO:0000256" key="1">
    <source>
        <dbReference type="SAM" id="Phobius"/>
    </source>
</evidence>
<dbReference type="Proteomes" id="UP001268651">
    <property type="component" value="Unassembled WGS sequence"/>
</dbReference>
<feature type="transmembrane region" description="Helical" evidence="1">
    <location>
        <begin position="56"/>
        <end position="77"/>
    </location>
</feature>
<feature type="transmembrane region" description="Helical" evidence="1">
    <location>
        <begin position="109"/>
        <end position="131"/>
    </location>
</feature>
<keyword evidence="1" id="KW-1133">Transmembrane helix</keyword>
<comment type="caution">
    <text evidence="2">The sequence shown here is derived from an EMBL/GenBank/DDBJ whole genome shotgun (WGS) entry which is preliminary data.</text>
</comment>
<accession>A0ABU3U5G2</accession>
<dbReference type="RefSeq" id="WP_316661447.1">
    <property type="nucleotide sequence ID" value="NZ_JAWHTF010000002.1"/>
</dbReference>
<name>A0ABU3U5G2_9FLAO</name>
<evidence type="ECO:0000313" key="2">
    <source>
        <dbReference type="EMBL" id="MDU8885566.1"/>
    </source>
</evidence>
<proteinExistence type="predicted"/>
<reference evidence="2 3" key="1">
    <citation type="submission" date="2023-10" db="EMBL/GenBank/DDBJ databases">
        <title>Marimonas sp. nov. isolated from tidal mud flat.</title>
        <authorList>
            <person name="Jaincy N.J."/>
            <person name="Srinivasan S."/>
            <person name="Lee S.-S."/>
        </authorList>
    </citation>
    <scope>NUCLEOTIDE SEQUENCE [LARGE SCALE GENOMIC DNA]</scope>
    <source>
        <strain evidence="2 3">MJ-SS3</strain>
    </source>
</reference>
<keyword evidence="3" id="KW-1185">Reference proteome</keyword>